<dbReference type="Pfam" id="PF16019">
    <property type="entry name" value="CSRNP_N"/>
    <property type="match status" value="1"/>
</dbReference>
<reference evidence="12" key="1">
    <citation type="submission" date="2023-05" db="EMBL/GenBank/DDBJ databases">
        <title>High-quality long-read genome of Scophthalmus maximus.</title>
        <authorList>
            <person name="Lien S."/>
            <person name="Martinez P."/>
        </authorList>
    </citation>
    <scope>NUCLEOTIDE SEQUENCE [LARGE SCALE GENOMIC DNA]</scope>
</reference>
<feature type="domain" description="Cysteine/serine-rich nuclear protein N-terminal" evidence="11">
    <location>
        <begin position="80"/>
        <end position="298"/>
    </location>
</feature>
<feature type="region of interest" description="Disordered" evidence="9">
    <location>
        <begin position="452"/>
        <end position="471"/>
    </location>
</feature>
<dbReference type="GO" id="GO:0006915">
    <property type="term" value="P:apoptotic process"/>
    <property type="evidence" value="ECO:0007669"/>
    <property type="project" value="UniProtKB-KW"/>
</dbReference>
<dbReference type="Ensembl" id="ENSSMAT00000082540.1">
    <property type="protein sequence ID" value="ENSSMAP00000058682.1"/>
    <property type="gene ID" value="ENSSMAG00000013318.2"/>
</dbReference>
<name>A0A8D3DGM3_SCOMX</name>
<dbReference type="Proteomes" id="UP000694558">
    <property type="component" value="Chromosome 7"/>
</dbReference>
<keyword evidence="8" id="KW-0539">Nucleus</keyword>
<comment type="subcellular location">
    <subcellularLocation>
        <location evidence="1">Nucleus</location>
    </subcellularLocation>
</comment>
<organism evidence="12 13">
    <name type="scientific">Scophthalmus maximus</name>
    <name type="common">Turbot</name>
    <name type="synonym">Psetta maxima</name>
    <dbReference type="NCBI Taxonomy" id="52904"/>
    <lineage>
        <taxon>Eukaryota</taxon>
        <taxon>Metazoa</taxon>
        <taxon>Chordata</taxon>
        <taxon>Craniata</taxon>
        <taxon>Vertebrata</taxon>
        <taxon>Euteleostomi</taxon>
        <taxon>Actinopterygii</taxon>
        <taxon>Neopterygii</taxon>
        <taxon>Teleostei</taxon>
        <taxon>Neoteleostei</taxon>
        <taxon>Acanthomorphata</taxon>
        <taxon>Carangaria</taxon>
        <taxon>Pleuronectiformes</taxon>
        <taxon>Pleuronectoidei</taxon>
        <taxon>Scophthalmidae</taxon>
        <taxon>Scophthalmus</taxon>
    </lineage>
</organism>
<feature type="compositionally biased region" description="Basic and acidic residues" evidence="9">
    <location>
        <begin position="143"/>
        <end position="153"/>
    </location>
</feature>
<protein>
    <submittedName>
        <fullName evidence="12">Cysteine and serine rich nuclear protein 1</fullName>
    </submittedName>
</protein>
<gene>
    <name evidence="12" type="primary">CSRNP1</name>
</gene>
<comment type="similarity">
    <text evidence="2">Belongs to the AXUD1 family.</text>
</comment>
<dbReference type="PANTHER" id="PTHR13580">
    <property type="entry name" value="TGF-BETA INDUCED APOPTOSIS PROTEIN"/>
    <property type="match status" value="1"/>
</dbReference>
<evidence type="ECO:0000313" key="12">
    <source>
        <dbReference type="Ensembl" id="ENSSMAP00000058682.1"/>
    </source>
</evidence>
<dbReference type="PANTHER" id="PTHR13580:SF10">
    <property type="entry name" value="CYSTEINE_SERINE-RICH NUCLEAR PROTEIN 1"/>
    <property type="match status" value="1"/>
</dbReference>
<evidence type="ECO:0000256" key="5">
    <source>
        <dbReference type="ARBA" id="ARBA00023125"/>
    </source>
</evidence>
<feature type="region of interest" description="Disordered" evidence="9">
    <location>
        <begin position="408"/>
        <end position="434"/>
    </location>
</feature>
<dbReference type="InterPro" id="IPR031972">
    <property type="entry name" value="CSRNP_N"/>
</dbReference>
<evidence type="ECO:0000256" key="9">
    <source>
        <dbReference type="SAM" id="MobiDB-lite"/>
    </source>
</evidence>
<evidence type="ECO:0000256" key="2">
    <source>
        <dbReference type="ARBA" id="ARBA00008548"/>
    </source>
</evidence>
<keyword evidence="5" id="KW-0238">DNA-binding</keyword>
<evidence type="ECO:0000256" key="10">
    <source>
        <dbReference type="SAM" id="SignalP"/>
    </source>
</evidence>
<evidence type="ECO:0000256" key="1">
    <source>
        <dbReference type="ARBA" id="ARBA00004123"/>
    </source>
</evidence>
<feature type="chain" id="PRO_5034162934" evidence="10">
    <location>
        <begin position="37"/>
        <end position="562"/>
    </location>
</feature>
<dbReference type="AlphaFoldDB" id="A0A8D3DGM3"/>
<evidence type="ECO:0000256" key="4">
    <source>
        <dbReference type="ARBA" id="ARBA00023015"/>
    </source>
</evidence>
<keyword evidence="10" id="KW-0732">Signal</keyword>
<evidence type="ECO:0000256" key="6">
    <source>
        <dbReference type="ARBA" id="ARBA00023159"/>
    </source>
</evidence>
<dbReference type="GO" id="GO:0000981">
    <property type="term" value="F:DNA-binding transcription factor activity, RNA polymerase II-specific"/>
    <property type="evidence" value="ECO:0007669"/>
    <property type="project" value="TreeGrafter"/>
</dbReference>
<reference evidence="12" key="2">
    <citation type="submission" date="2025-08" db="UniProtKB">
        <authorList>
            <consortium name="Ensembl"/>
        </authorList>
    </citation>
    <scope>IDENTIFICATION</scope>
</reference>
<dbReference type="GO" id="GO:0005634">
    <property type="term" value="C:nucleus"/>
    <property type="evidence" value="ECO:0007669"/>
    <property type="project" value="UniProtKB-SubCell"/>
</dbReference>
<sequence>MTDYSAGIITRCQTLCSFTLCLFEAVVSCLTTGANSAPVWSCWDRQDQSAGLRCLLTSATRVQPQSFRSTLKRPKLGGPQGNVRFDQVTVFSFPRCQGFTSVPRRGGATLGMVWRHSTLQSYTVAEHALEQRHRRRGAAPGKTEGRAARRTETQSKCTSNFTSREADGLTVDQIPEEDSDVHIGDAELKDGGFLLPYSSKQRQALLQAAGVKRIDREQKRQLHALRLSREACGCDCQGFCEPETCACSLAGIKCQVDRFNFPCGCTKDSCGNTHGRTEFDPRRVQTHYIHTVMRLELDRRLHNEPLSRDDAQDKSCPFGFTMEEDGLSLTLPDTPSFHFIPERLVVEENSCSSDMTESSCSSSDSDAGGCLAGSQSLPETLPCSLTARDSDNDNYSLCNQLRHMGEPLTQHAGNSASHSTTANSTGPITDNASRSSLTDYLDENANQARDFFDSDSLDGFPNTPSPTVDYSPGSYMDLSLSSDSDLEFFDRDYPSGLLHSSFKGLRYPESFQHLQLCSSSVNLPQYESSTYLLESLIGLTEPSPVTDNQPFIVSYTNMLKSQ</sequence>
<feature type="signal peptide" evidence="10">
    <location>
        <begin position="1"/>
        <end position="36"/>
    </location>
</feature>
<feature type="compositionally biased region" description="Low complexity" evidence="9">
    <location>
        <begin position="411"/>
        <end position="426"/>
    </location>
</feature>
<dbReference type="InterPro" id="IPR023260">
    <property type="entry name" value="Cys/Ser-rich_nuc_prot"/>
</dbReference>
<keyword evidence="3" id="KW-0053">Apoptosis</keyword>
<proteinExistence type="inferred from homology"/>
<keyword evidence="4" id="KW-0805">Transcription regulation</keyword>
<evidence type="ECO:0000259" key="11">
    <source>
        <dbReference type="Pfam" id="PF16019"/>
    </source>
</evidence>
<dbReference type="GO" id="GO:0043565">
    <property type="term" value="F:sequence-specific DNA binding"/>
    <property type="evidence" value="ECO:0007669"/>
    <property type="project" value="TreeGrafter"/>
</dbReference>
<dbReference type="PRINTS" id="PR02031">
    <property type="entry name" value="CYSSERRICHNP"/>
</dbReference>
<keyword evidence="7" id="KW-0804">Transcription</keyword>
<dbReference type="GeneTree" id="ENSGT00950000183072"/>
<evidence type="ECO:0000256" key="8">
    <source>
        <dbReference type="ARBA" id="ARBA00023242"/>
    </source>
</evidence>
<keyword evidence="6" id="KW-0010">Activator</keyword>
<evidence type="ECO:0000256" key="3">
    <source>
        <dbReference type="ARBA" id="ARBA00022703"/>
    </source>
</evidence>
<evidence type="ECO:0000256" key="7">
    <source>
        <dbReference type="ARBA" id="ARBA00023163"/>
    </source>
</evidence>
<dbReference type="GO" id="GO:0060215">
    <property type="term" value="P:primitive hemopoiesis"/>
    <property type="evidence" value="ECO:0007669"/>
    <property type="project" value="Ensembl"/>
</dbReference>
<accession>A0A8D3DGM3</accession>
<feature type="region of interest" description="Disordered" evidence="9">
    <location>
        <begin position="129"/>
        <end position="159"/>
    </location>
</feature>
<evidence type="ECO:0000313" key="13">
    <source>
        <dbReference type="Proteomes" id="UP000694558"/>
    </source>
</evidence>